<proteinExistence type="predicted"/>
<dbReference type="GeneID" id="17287532"/>
<reference evidence="3" key="3">
    <citation type="submission" date="2016-03" db="UniProtKB">
        <authorList>
            <consortium name="EnsemblProtists"/>
        </authorList>
    </citation>
    <scope>IDENTIFICATION</scope>
</reference>
<name>L1I445_GUITC</name>
<reference evidence="4" key="2">
    <citation type="submission" date="2012-11" db="EMBL/GenBank/DDBJ databases">
        <authorList>
            <person name="Kuo A."/>
            <person name="Curtis B.A."/>
            <person name="Tanifuji G."/>
            <person name="Burki F."/>
            <person name="Gruber A."/>
            <person name="Irimia M."/>
            <person name="Maruyama S."/>
            <person name="Arias M.C."/>
            <person name="Ball S.G."/>
            <person name="Gile G.H."/>
            <person name="Hirakawa Y."/>
            <person name="Hopkins J.F."/>
            <person name="Rensing S.A."/>
            <person name="Schmutz J."/>
            <person name="Symeonidi A."/>
            <person name="Elias M."/>
            <person name="Eveleigh R.J."/>
            <person name="Herman E.K."/>
            <person name="Klute M.J."/>
            <person name="Nakayama T."/>
            <person name="Obornik M."/>
            <person name="Reyes-Prieto A."/>
            <person name="Armbrust E.V."/>
            <person name="Aves S.J."/>
            <person name="Beiko R.G."/>
            <person name="Coutinho P."/>
            <person name="Dacks J.B."/>
            <person name="Durnford D.G."/>
            <person name="Fast N.M."/>
            <person name="Green B.R."/>
            <person name="Grisdale C."/>
            <person name="Hempe F."/>
            <person name="Henrissat B."/>
            <person name="Hoppner M.P."/>
            <person name="Ishida K.-I."/>
            <person name="Kim E."/>
            <person name="Koreny L."/>
            <person name="Kroth P.G."/>
            <person name="Liu Y."/>
            <person name="Malik S.-B."/>
            <person name="Maier U.G."/>
            <person name="McRose D."/>
            <person name="Mock T."/>
            <person name="Neilson J.A."/>
            <person name="Onodera N.T."/>
            <person name="Poole A.M."/>
            <person name="Pritham E.J."/>
            <person name="Richards T.A."/>
            <person name="Rocap G."/>
            <person name="Roy S.W."/>
            <person name="Sarai C."/>
            <person name="Schaack S."/>
            <person name="Shirato S."/>
            <person name="Slamovits C.H."/>
            <person name="Spencer D.F."/>
            <person name="Suzuki S."/>
            <person name="Worden A.Z."/>
            <person name="Zauner S."/>
            <person name="Barry K."/>
            <person name="Bell C."/>
            <person name="Bharti A.K."/>
            <person name="Crow J.A."/>
            <person name="Grimwood J."/>
            <person name="Kramer R."/>
            <person name="Lindquist E."/>
            <person name="Lucas S."/>
            <person name="Salamov A."/>
            <person name="McFadden G.I."/>
            <person name="Lane C.E."/>
            <person name="Keeling P.J."/>
            <person name="Gray M.W."/>
            <person name="Grigoriev I.V."/>
            <person name="Archibald J.M."/>
        </authorList>
    </citation>
    <scope>NUCLEOTIDE SEQUENCE</scope>
    <source>
        <strain evidence="4">CCMP2712</strain>
    </source>
</reference>
<accession>L1I445</accession>
<keyword evidence="4" id="KW-1185">Reference proteome</keyword>
<feature type="chain" id="PRO_5008769597" evidence="1">
    <location>
        <begin position="18"/>
        <end position="187"/>
    </location>
</feature>
<organism evidence="2">
    <name type="scientific">Guillardia theta (strain CCMP2712)</name>
    <name type="common">Cryptophyte</name>
    <dbReference type="NCBI Taxonomy" id="905079"/>
    <lineage>
        <taxon>Eukaryota</taxon>
        <taxon>Cryptophyceae</taxon>
        <taxon>Pyrenomonadales</taxon>
        <taxon>Geminigeraceae</taxon>
        <taxon>Guillardia</taxon>
    </lineage>
</organism>
<sequence>MLFRSFLCLTLVAATAATTCYISEKKATNGGCPETTFKYGSCASKAVADAGVDALIAAHKLVAPADNAACKAKIDAQCAGVKAKGSDCAAYCPLLTTVTGCMTDSDCTSTTTVPVPKPCCSSLKTVYSNFCEYPSATLDAVIAGLKTGGGCADTNCVSTTSGAMGSAPMSFAMLLLAVVASLTASKI</sequence>
<dbReference type="AlphaFoldDB" id="L1I445"/>
<dbReference type="KEGG" id="gtt:GUITHDRAFT_122973"/>
<evidence type="ECO:0000313" key="3">
    <source>
        <dbReference type="EnsemblProtists" id="EKX30812"/>
    </source>
</evidence>
<reference evidence="2 4" key="1">
    <citation type="journal article" date="2012" name="Nature">
        <title>Algal genomes reveal evolutionary mosaicism and the fate of nucleomorphs.</title>
        <authorList>
            <consortium name="DOE Joint Genome Institute"/>
            <person name="Curtis B.A."/>
            <person name="Tanifuji G."/>
            <person name="Burki F."/>
            <person name="Gruber A."/>
            <person name="Irimia M."/>
            <person name="Maruyama S."/>
            <person name="Arias M.C."/>
            <person name="Ball S.G."/>
            <person name="Gile G.H."/>
            <person name="Hirakawa Y."/>
            <person name="Hopkins J.F."/>
            <person name="Kuo A."/>
            <person name="Rensing S.A."/>
            <person name="Schmutz J."/>
            <person name="Symeonidi A."/>
            <person name="Elias M."/>
            <person name="Eveleigh R.J."/>
            <person name="Herman E.K."/>
            <person name="Klute M.J."/>
            <person name="Nakayama T."/>
            <person name="Obornik M."/>
            <person name="Reyes-Prieto A."/>
            <person name="Armbrust E.V."/>
            <person name="Aves S.J."/>
            <person name="Beiko R.G."/>
            <person name="Coutinho P."/>
            <person name="Dacks J.B."/>
            <person name="Durnford D.G."/>
            <person name="Fast N.M."/>
            <person name="Green B.R."/>
            <person name="Grisdale C.J."/>
            <person name="Hempel F."/>
            <person name="Henrissat B."/>
            <person name="Hoppner M.P."/>
            <person name="Ishida K."/>
            <person name="Kim E."/>
            <person name="Koreny L."/>
            <person name="Kroth P.G."/>
            <person name="Liu Y."/>
            <person name="Malik S.B."/>
            <person name="Maier U.G."/>
            <person name="McRose D."/>
            <person name="Mock T."/>
            <person name="Neilson J.A."/>
            <person name="Onodera N.T."/>
            <person name="Poole A.M."/>
            <person name="Pritham E.J."/>
            <person name="Richards T.A."/>
            <person name="Rocap G."/>
            <person name="Roy S.W."/>
            <person name="Sarai C."/>
            <person name="Schaack S."/>
            <person name="Shirato S."/>
            <person name="Slamovits C.H."/>
            <person name="Spencer D.F."/>
            <person name="Suzuki S."/>
            <person name="Worden A.Z."/>
            <person name="Zauner S."/>
            <person name="Barry K."/>
            <person name="Bell C."/>
            <person name="Bharti A.K."/>
            <person name="Crow J.A."/>
            <person name="Grimwood J."/>
            <person name="Kramer R."/>
            <person name="Lindquist E."/>
            <person name="Lucas S."/>
            <person name="Salamov A."/>
            <person name="McFadden G.I."/>
            <person name="Lane C.E."/>
            <person name="Keeling P.J."/>
            <person name="Gray M.W."/>
            <person name="Grigoriev I.V."/>
            <person name="Archibald J.M."/>
        </authorList>
    </citation>
    <scope>NUCLEOTIDE SEQUENCE</scope>
    <source>
        <strain evidence="2 4">CCMP2712</strain>
    </source>
</reference>
<gene>
    <name evidence="2" type="ORF">GUITHDRAFT_122973</name>
</gene>
<evidence type="ECO:0000256" key="1">
    <source>
        <dbReference type="SAM" id="SignalP"/>
    </source>
</evidence>
<dbReference type="HOGENOM" id="CLU_124700_0_0_1"/>
<dbReference type="EnsemblProtists" id="EKX30812">
    <property type="protein sequence ID" value="EKX30812"/>
    <property type="gene ID" value="GUITHDRAFT_122973"/>
</dbReference>
<feature type="signal peptide" evidence="1">
    <location>
        <begin position="1"/>
        <end position="17"/>
    </location>
</feature>
<evidence type="ECO:0000313" key="4">
    <source>
        <dbReference type="Proteomes" id="UP000011087"/>
    </source>
</evidence>
<dbReference type="Proteomes" id="UP000011087">
    <property type="component" value="Unassembled WGS sequence"/>
</dbReference>
<protein>
    <submittedName>
        <fullName evidence="2 3">Uncharacterized protein</fullName>
    </submittedName>
</protein>
<evidence type="ECO:0000313" key="2">
    <source>
        <dbReference type="EMBL" id="EKX30812.1"/>
    </source>
</evidence>
<dbReference type="PaxDb" id="55529-EKX30812"/>
<dbReference type="EMBL" id="JH993532">
    <property type="protein sequence ID" value="EKX30812.1"/>
    <property type="molecule type" value="Genomic_DNA"/>
</dbReference>
<keyword evidence="1" id="KW-0732">Signal</keyword>
<dbReference type="RefSeq" id="XP_005817792.1">
    <property type="nucleotide sequence ID" value="XM_005817735.1"/>
</dbReference>